<accession>A0A9X1UH56</accession>
<dbReference type="RefSeq" id="WP_238466113.1">
    <property type="nucleotide sequence ID" value="NZ_JAKLJA010000023.1"/>
</dbReference>
<evidence type="ECO:0000313" key="1">
    <source>
        <dbReference type="EMBL" id="MCG5076269.1"/>
    </source>
</evidence>
<gene>
    <name evidence="1" type="ORF">L5014_23315</name>
</gene>
<dbReference type="AlphaFoldDB" id="A0A9X1UH56"/>
<evidence type="ECO:0000313" key="2">
    <source>
        <dbReference type="Proteomes" id="UP001139308"/>
    </source>
</evidence>
<dbReference type="Proteomes" id="UP001139308">
    <property type="component" value="Unassembled WGS sequence"/>
</dbReference>
<reference evidence="1" key="1">
    <citation type="submission" date="2022-01" db="EMBL/GenBank/DDBJ databases">
        <title>Genome sequence and assembly of Parabukholderia sp. RG36.</title>
        <authorList>
            <person name="Chhetri G."/>
        </authorList>
    </citation>
    <scope>NUCLEOTIDE SEQUENCE</scope>
    <source>
        <strain evidence="1">RG36</strain>
    </source>
</reference>
<protein>
    <submittedName>
        <fullName evidence="1">DUF3564 domain-containing protein</fullName>
    </submittedName>
</protein>
<dbReference type="Pfam" id="PF12087">
    <property type="entry name" value="DUF3564"/>
    <property type="match status" value="1"/>
</dbReference>
<proteinExistence type="predicted"/>
<sequence>MRITLHLDTFDRLAPGAYGIVWIDKESGKWSREGHAGLTLPRWGRYRSVQGCTWLIAGVDGAELCSLAGLDLAGLDGPFEGEHGRVQWHGCAPEAATGDWHVQCVDETACDPEDAFFADEA</sequence>
<organism evidence="1 2">
    <name type="scientific">Paraburkholderia tagetis</name>
    <dbReference type="NCBI Taxonomy" id="2913261"/>
    <lineage>
        <taxon>Bacteria</taxon>
        <taxon>Pseudomonadati</taxon>
        <taxon>Pseudomonadota</taxon>
        <taxon>Betaproteobacteria</taxon>
        <taxon>Burkholderiales</taxon>
        <taxon>Burkholderiaceae</taxon>
        <taxon>Paraburkholderia</taxon>
    </lineage>
</organism>
<name>A0A9X1UH56_9BURK</name>
<keyword evidence="2" id="KW-1185">Reference proteome</keyword>
<dbReference type="EMBL" id="JAKLJA010000023">
    <property type="protein sequence ID" value="MCG5076269.1"/>
    <property type="molecule type" value="Genomic_DNA"/>
</dbReference>
<comment type="caution">
    <text evidence="1">The sequence shown here is derived from an EMBL/GenBank/DDBJ whole genome shotgun (WGS) entry which is preliminary data.</text>
</comment>
<dbReference type="InterPro" id="IPR021947">
    <property type="entry name" value="DUF3564"/>
</dbReference>